<dbReference type="EMBL" id="CP061172">
    <property type="protein sequence ID" value="QNR65353.1"/>
    <property type="molecule type" value="Genomic_DNA"/>
</dbReference>
<evidence type="ECO:0000259" key="1">
    <source>
        <dbReference type="Pfam" id="PF00149"/>
    </source>
</evidence>
<dbReference type="InterPro" id="IPR004843">
    <property type="entry name" value="Calcineurin-like_PHP"/>
</dbReference>
<dbReference type="GO" id="GO:0016787">
    <property type="term" value="F:hydrolase activity"/>
    <property type="evidence" value="ECO:0007669"/>
    <property type="project" value="InterPro"/>
</dbReference>
<dbReference type="RefSeq" id="WP_190297255.1">
    <property type="nucleotide sequence ID" value="NZ_CP061172.1"/>
</dbReference>
<dbReference type="InterPro" id="IPR029052">
    <property type="entry name" value="Metallo-depent_PP-like"/>
</dbReference>
<dbReference type="Proteomes" id="UP000516384">
    <property type="component" value="Chromosome"/>
</dbReference>
<dbReference type="AlphaFoldDB" id="A0A7H0Y2P5"/>
<protein>
    <submittedName>
        <fullName evidence="2">Metallophosphoesterase</fullName>
    </submittedName>
</protein>
<sequence length="192" mass="22352">MTIWYTSDTHFSHKNILQHEKRPFCSIEEMDEALIDNWNRHVGKDDTVYHLGDFVFGGISKWEKIMPCLKGKIHLVVGNHDNDKVLKKIPHYFESIENIIVKKIDKQHLFLFHYPIEVGLTPNAYSIHGHIHSRPSNMINQLNVGVDSDLTKEKVGFGNLIPEDVILRELLIRREVVLQLRGSSRGDRHRDK</sequence>
<organism evidence="2 3">
    <name type="scientific">Paenibacillus peoriae</name>
    <dbReference type="NCBI Taxonomy" id="59893"/>
    <lineage>
        <taxon>Bacteria</taxon>
        <taxon>Bacillati</taxon>
        <taxon>Bacillota</taxon>
        <taxon>Bacilli</taxon>
        <taxon>Bacillales</taxon>
        <taxon>Paenibacillaceae</taxon>
        <taxon>Paenibacillus</taxon>
    </lineage>
</organism>
<name>A0A7H0Y2P5_9BACL</name>
<dbReference type="SUPFAM" id="SSF56300">
    <property type="entry name" value="Metallo-dependent phosphatases"/>
    <property type="match status" value="1"/>
</dbReference>
<accession>A0A7H0Y2P5</accession>
<gene>
    <name evidence="2" type="ORF">IAQ67_15770</name>
</gene>
<reference evidence="2 3" key="1">
    <citation type="submission" date="2020-09" db="EMBL/GenBank/DDBJ databases">
        <title>Characterization of Paenibacillus peoriae strain ZF390 with broad-spectrum antimicrobial activity as a potential biocontrol agent.</title>
        <authorList>
            <person name="Li L."/>
            <person name="Zhao Y."/>
            <person name="Li B."/>
            <person name="Xie X."/>
        </authorList>
    </citation>
    <scope>NUCLEOTIDE SEQUENCE [LARGE SCALE GENOMIC DNA]</scope>
    <source>
        <strain evidence="2 3">ZF390</strain>
    </source>
</reference>
<evidence type="ECO:0000313" key="2">
    <source>
        <dbReference type="EMBL" id="QNR65353.1"/>
    </source>
</evidence>
<dbReference type="Pfam" id="PF00149">
    <property type="entry name" value="Metallophos"/>
    <property type="match status" value="1"/>
</dbReference>
<dbReference type="Gene3D" id="3.60.21.10">
    <property type="match status" value="1"/>
</dbReference>
<feature type="domain" description="Calcineurin-like phosphoesterase" evidence="1">
    <location>
        <begin position="1"/>
        <end position="135"/>
    </location>
</feature>
<evidence type="ECO:0000313" key="3">
    <source>
        <dbReference type="Proteomes" id="UP000516384"/>
    </source>
</evidence>
<proteinExistence type="predicted"/>